<feature type="transmembrane region" description="Helical" evidence="39">
    <location>
        <begin position="1105"/>
        <end position="1128"/>
    </location>
</feature>
<feature type="compositionally biased region" description="Low complexity" evidence="38">
    <location>
        <begin position="4784"/>
        <end position="4797"/>
    </location>
</feature>
<keyword evidence="22 39" id="KW-0472">Membrane</keyword>
<feature type="region of interest" description="Disordered" evidence="38">
    <location>
        <begin position="3074"/>
        <end position="3111"/>
    </location>
</feature>
<dbReference type="InterPro" id="IPR003593">
    <property type="entry name" value="AAA+_ATPase"/>
</dbReference>
<evidence type="ECO:0000256" key="38">
    <source>
        <dbReference type="SAM" id="MobiDB-lite"/>
    </source>
</evidence>
<dbReference type="PROSITE" id="PS50929">
    <property type="entry name" value="ABC_TM1F"/>
    <property type="match status" value="2"/>
</dbReference>
<evidence type="ECO:0000256" key="16">
    <source>
        <dbReference type="ARBA" id="ARBA00022776"/>
    </source>
</evidence>
<evidence type="ECO:0000256" key="11">
    <source>
        <dbReference type="ARBA" id="ARBA00022618"/>
    </source>
</evidence>
<feature type="compositionally biased region" description="Basic and acidic residues" evidence="38">
    <location>
        <begin position="4681"/>
        <end position="4693"/>
    </location>
</feature>
<dbReference type="GO" id="GO:0006869">
    <property type="term" value="P:lipid transport"/>
    <property type="evidence" value="ECO:0007669"/>
    <property type="project" value="UniProtKB-KW"/>
</dbReference>
<dbReference type="InterPro" id="IPR036388">
    <property type="entry name" value="WH-like_DNA-bd_sf"/>
</dbReference>
<dbReference type="Gene3D" id="1.10.8.60">
    <property type="match status" value="1"/>
</dbReference>
<feature type="domain" description="ABC transporter" evidence="40">
    <location>
        <begin position="676"/>
        <end position="902"/>
    </location>
</feature>
<evidence type="ECO:0000256" key="34">
    <source>
        <dbReference type="ARBA" id="ARBA00069110"/>
    </source>
</evidence>
<feature type="transmembrane region" description="Helical" evidence="39">
    <location>
        <begin position="1248"/>
        <end position="1270"/>
    </location>
</feature>
<keyword evidence="16" id="KW-0498">Mitosis</keyword>
<dbReference type="PANTHER" id="PTHR23348">
    <property type="entry name" value="PERIAXIN/AHNAK"/>
    <property type="match status" value="1"/>
</dbReference>
<feature type="region of interest" description="Disordered" evidence="38">
    <location>
        <begin position="3466"/>
        <end position="3489"/>
    </location>
</feature>
<feature type="transmembrane region" description="Helical" evidence="39">
    <location>
        <begin position="464"/>
        <end position="494"/>
    </location>
</feature>
<evidence type="ECO:0000256" key="24">
    <source>
        <dbReference type="ARBA" id="ARBA00023306"/>
    </source>
</evidence>
<dbReference type="InterPro" id="IPR011527">
    <property type="entry name" value="ABC1_TM_dom"/>
</dbReference>
<feature type="region of interest" description="Disordered" evidence="38">
    <location>
        <begin position="3767"/>
        <end position="3790"/>
    </location>
</feature>
<comment type="subunit">
    <text evidence="32">Interacts with PCNA, ORC1, cyclin-CDK. Interacts with HUWE1. Interacts with ANKRD17. Interacts with GRWD1; origin binding of GRWD1 is dependent on CDC6. Interacts with CDT1; are mutually dependent on one another for loading MCM complexes onto chromatin. Interacts with TTC4. Interacts (via Cy motif) with CCNF; the interaction takes place during G2 and M phase. Interacts with CDH1.</text>
</comment>
<dbReference type="Pfam" id="PF00005">
    <property type="entry name" value="ABC_tran"/>
    <property type="match status" value="2"/>
</dbReference>
<dbReference type="FunFam" id="1.10.8.60:FF:000058">
    <property type="entry name" value="Cell division control protein"/>
    <property type="match status" value="1"/>
</dbReference>
<dbReference type="Gene3D" id="1.10.10.10">
    <property type="entry name" value="Winged helix-like DNA-binding domain superfamily/Winged helix DNA-binding domain"/>
    <property type="match status" value="1"/>
</dbReference>
<sequence>MGGNTGVFGAAEFISELCHTSLDSPFPVWQNGTISPCANQLLLGSLLHAVIAITSACYISVPRLTHIVSSIPIGWGFRATSTFLMALLFIGDLVLVFELQAPDVYLDVLADGCGVLAWLVHFGAVLALQRSVYRRTRGPALLPVLLVLSIPNLAFILTAYIQEINYLGVSQPLHVVRLALMVTRAALVLVYLLGYIFPCYRTQRDHLSCNAEDVAPLIVSLESDGGVTVAEDGCSWLSRLLYLWLNPLLRRGKRGELERPCDVFQLPHRLRTKVVTLRFYQCWQKCLHPRGLERPERQDRLPRGNLQDNSWSEAEPDRMCEGGAQHDVKLLQVLHKAFGLRYYLLGVLKLIASMLSFAGPLLLGALVGFMETEGAPLSKGVWCAVGLFASTFLAALLRNVFVYEVSKVALEARAAVISTIYSKALKVSGSALARFSMGEVVNFMSTDTDRVVNFFNSFHEVWSLPFQFVLALYLLYLQVGVAFLGGVGVAVLLVPLNKVLASRILENNKHMLLHKDGRVKLMTEILFGIRVLKYYNWEEHFTQKIAEARKKELHHLKLLKYLDAVCVYTWAALPVIISILTFITYVLLGNNLTAAKVFSTLALVGMLILPLNAFPWVLNGTLEAKVSLDRIQRFLTLQDQDLAVYYSQVCPEDPLTAVEMDQASFSWKQSEEHDSVSVSDDKAEDGSPPRSFYLHALNLSIKRGSLVAVVGKVGCGKSSLLAAITGDLSRSGGEVFVQGREQGFGLAVQEPWIQHATVQDNILFGRDFDSVFYQAVIEACALADDLNILPGGDQTEVGENGVTLSGGQKSRLALARAVYMDKEIYLLDDPLAAVDADVAHHLMEKCILGILKNKTRILCTHRIEFVDKADVVVLMENGMIVKTGTPKEVLALVKAPKDSKNNSNAKEKDAVGKEEEEANEPELEAELKMFGEEQKQMGKLSWAVYRSYWRAVGGCMAVAVLLSLFLMQASKNVSDWWLSHWISHLKDNRTELVSLSADPLLTLTFLSPERLMFYAPDRGSKGNVSSELKFYMTVYGSLAAANTVFTAARAFLFAYGAICAATVVHKRLLSSVLKATMTFFDTTPLGRILNRFSSDIYSVDDSLPFVLNILLANVFGLLGMLIVMSYGLPWVLLPLLPLGVLYYQTQCFYRHSSRELKRLCSLTLSPVYSHFSETLSGLSTVRASGHTTRFEEENERRLEQNQRCLFNSNAAMQWLDIRLQMIGVTVVTGISVIAVIQHQLKSIDPGLVGLSLSYALSITNLLSGLIFSFAQTEMQLVSIERTEEYSTNIPQEPQQASTEVLESWPEKGRVEFVGVVLVYRPGLPNALDGVNLEVLPGERVGIVGRTGSGKSSLFLALFRMVELNQGQILLDGVDISSVRLSNLRSKLAIIPQDPFLFSSSVRENLDPHGRHPDFRLLDALEQCHLGDVVQRIGGLDSEVGERGKSLSVGQRQLLCLARALLTEANILCIDEATASVDHKTDMLLQKTIREKFKDKTVLTIAHRFVFCRDSLVFEKIDSKYFYPLRSDDHGSTWYLFDYACLIQRVWLTRSLSDSLLLEDDSVDVEGLEYTDQHFHEDNEIVGASGQFDLKRNNQKKNEAVDILKLIDNDKDIAKHGLKASRSLESLDIKAPNEVWKDSYDRLFNAKVRKYMKGNKTVKENRYGTHSGPVATQTLDRKGNVNVAAFLENADRMRLTPYETESDNQVGPFMVHYDKDSTGEYDSDMFLQGSDLVRSAKIKAKIASDVPSDHPTMNLTNVDSEINIRGGTYTDPKMGVGINAPNSSLTMPNTQGSQMMHLTKGHFKGPKAVLNSSDMDMDVPSVDLKKPKFKLPKFSLSGNKNADINYDGSMKGSKLAWSSPEVDAGLNGSNIQIDGPKADFKGLKTDLPDIDMPSGNLKTPTFSMPDFGLSGPKIKTPDYDLKTPEMNLSAPKFKGDFGSPDINITGHKPDFTAPDMDVDIPKGTFKGPNFKKPNLDLNAPDLDINPPSGNLKLPKFSFSGSKPEGPDLKIKSPDLNLKSPKIKGGIDTPDMDLTLPQTDLKGPNLDIKTPDIDVNGPSSKFNMPKLKMPSFGLSGLKGPHMNVDADIDKPDLNLSASTPKLNAGIRSPDIDIHGPNVDLKGPKTDLTLPDMDMPSGKMKMPTFKMPDFGLSGPKIKTPDYDLKTLDMDLSAPKFKADFDSPDIDIRGHKPDITAPDMNVDFPKGKMKGPNFKTPNLDVNATDLDINAPSGKLKLPKFGFSGSKPEGPDLKIKSPDLNLKSPKIKGGIDTPDMDLTLPQTDLKGPNLDIKTPDIDVNGPSSKFNMPKLKMPSFGLSGLKGPHMNVDADIDKPDLNLSASTPKLNAGIKSPDIDIHGPNVDLKGPKTDLVLPDMDMPSGKIKVPTFKMHDFGLSGPKIKTPDYDLKTPEMDLSAPKFKADFDSPDIDISGHKPDIKTPDLNIDLPKGKIKGPNFKKPNWDVNAPDLDINAPSGKLKLPKFGISGSKPKGPDLKVKSPDMNLKSPKIKGGIDTPDMDLTLPQTDLKGPNLDIKTPDIDVSGPSGKFNMPKLKMPSFGLSGLKGPHMNLDADIDQPDLNLSGSTPKLNAGINGPNIDLHGPNADFRGPKTDLTLPDIDMPSGKMKTPTFKMPDFGLSAPKIKTPDYDLKTPELDLSAPKFKADFDSPDANIGLHKPDLTAPDMNVDLPKGKFKGLNFKKPDLNVNTPDLKMNSPSAKLKMPKFGFSSSKPKGPDLKIKSPKLNLTSPKMKGGIDTPDMDLTVPQTDLKGPNLNIKSPDIDVNGPSGKFNMPKLKMPSFGLSGLKGPHMNMDAGIDKPDLNLSASTPKLNAGINSPDIDIHGPDVDLKGPKTDLKLPDMDMPSGKMKMPTFKMPDFGLSGPKIKTPEYDLKTPDMDLSAPNFKADFDSPDINIRGHKPDITTPDLNIDFPKGKIKGPNFKKPNLDMNAPDLDINAPSGKLKMPKFGFSGSKPKGPDLKIKSPDLNFKSPKIKGGIDTPDMDLSLPQTDLRGPNLDIKSPDIDVNGPSGKFNMPKLKMPNFGLKGPQMNVDADIDHPDLNLSASTPKLNAGINSPDIDLHGPNVDIKGPRTDLTPPHIDKPSGKMKMPTLKMPKFGISGPKVKTPDYDLKAPKMDLSAPKFKADFDSPDLNIKGHKPDVKGPNMNAPDLDINAPSGKLKLPKFGKPKAPDLKIKSPDLNLKGPKIKGGIDTPDMDLTLPQTDLKGPNLDIKSPDIDVNGPSGKLNMPKLKMPSFGLSGLKGPHMNVDADIDKPDLNLSGSAPKLNAGINSPDIDLHGPNVDLKGPRTDLTLPDMDMPSGKLKMPTLKMPKFGVSGPKVKTPDYDLKTPDMDLSAPKFKANFDSPDLNLKSPKIKGGIDTPDMDLTLPQTNFKGPNLDLKTPDIDVNGPSGKLNMPKLKMPSFGLSGLKGPHMNLDADIDKPDLNLSGSAPKLNAGINSPDIDLHGPNVDLKGPRTDLTLPDMDMPSGKLKMPNLKMPKFGVSGPKIKGSDYDLKTPEMDLSAPKFKADFDSPDLKLNSPKLKGGIDTPDMDLTLPRTNLKGPNLDVKTPDIDVNGPSGKLNMPKLKMPSFGLSGLKGPHMNVDADIDRPNLNLSTSAPKLNAGINSPDIDLHGPNLDLKGPRTDLTLTDIDKPSGKLKMPTLKMPKFGVSGPKIKTPDYDLKTPEMDLSAPKFKADFDSPDLNIKGHKPDITGPDMNLDFPKGKLKLPKFGFSGSKPKGPDLKIKTPKMNLKSPKMKGGIDTPDMDLTLPQTDFKGPNLDLKTPDIDVNGPSGKLNMPKLKMPSFGLSGLKGPHVNVDADIDKPDLNLSGSAPKLNAGINSPDIDLHGPNVDLKGPRTDLTLPDMDMPSGKLKMPNLKMPKFGVSGPKIKGSDYDLKTPEMDLSAPKFKADFDSPDINIKGHKPDITAPDMDVDIPKGTFKGPNFKKPNLDMNAPDLDISAPSSKFKLPKVGFSGSKPDGPDLKIKSPKLNLKSPKIKGGIDTPNMDLSLPQTNLKGPNLDINSPDIDVDGPSGKLNMPKLKMPSFGLSGMKGPHMNVDADIDHPDLNLSASAPKLNAGMNIPDIDIHGPNADFKGPKTNLAFPDMDMPSGKLKMPNLKMPDVGFSRPKIKTPDYDLNAPKMDLSAPKFKADFDSPDINFRGHKPDITAPDMNVDVPKGQIKGPNFKKPNLDLETADFDIDAPSSKFKLPKLALSGSKPEGPDLKVKSPKLNLKSPKTTGGIDTPDMDLTLPRSDLKGPNLDIRSPDFDVSGPSSKMNMPKLKMPSFGLSGMKGPHMNVDADIDQPDLNLSTSAPKINAGINRPDIDIHGPNVDLQAPRTDLRLPDMDMPTGKMKMPTFKVPDIGFSGPKIRTPDCDLKTPKMKTDFDPPDFSIRGHNPDFTAADMNVDFPKGKIKGPNFNKPSVDVNAPDFDIDAPSGNLRLSGNMPEVRDLKYSSPKMNLKTPRMKGGIDSPDFQGMVSDVDFGTYSQMHANSFEVPRGKTKAAKMYDFDAPSRDIRIPTQKYGAPEFNMQDPFYDFNRDMKVSGKAQWPTMQKHLAGQTRISGVGPTSPDVYYNDMSGALTSRHHNTKAVKQRINGERTAGYCLTLMLFGTSPHIDRQANTTPPKLNRDEAKGRGALLSDICKGTKLKKTTGISDRSAPVIENSSVGRSALRPPGSRPALPRAPGHSEPDSSGRGDGSRSSPPEQPRNHRPSVPDIPKHSAVNSSTKPANSAPPPPPPFSRGAKHGPSSAQQGSGAHSREKPLPPPPASKGPPPPPSSSRDGPPRHPPISSRSSSSSSSSNAPPPPPYRQPTNAANGDSAPELPQRRNSLNKKSHANANVRSQAPPPPPPSQQNRRPPPPSRDPGVRNTAPQVPTSRNGAREMPPPPPPYRGGAQTSSEPHSRGKPPPLSSAGRQSSGHAPPPPPPLRNGHTSSASKSFADEFESKYDFHPIEDLPPPEEYRQFPKTYPSQSNKDLLPGFKLKMPSTRSQNQPTLQFPRRKSSRLGSRPKSSSENAVDVQPTPLSPRKPNVGDSLGVCLSPRNSVLKNTSLSERLPLSPRKRTGDENGCNLPASMLGSPPKQRCAPLCSPRKLSFNENTPIFSSPPRPTLSSPKIPLSPISRPSPKRLQETPCTSPIARTEGKLPVTRLFPVKKSGYHSVKQALHTAVPERLLSREAERAAIVSFLENHVVAEKPSSLYISGAPGTGKTACLNCVLQEQKALLKGVQTVVINCMNLRSSHAIFPLLGEKLGVPKGNSEARLEKLLTSSGPTVLLVLDEMDQLDSKSQEVLYTIFEWPYLPNSRVCLVGIANALDLTDRILPRLQAKPHCRPKLLNFPPYSREELNAIVQDRLTQVSGEGVLDAAAVQFCARKVSAVSGDARKALDICRRAVEIVEAADRSKMASEPAASPKVSRVSVPQVARVLSEVYGDRMASSSGDGESFPLQQKLLVCCLLLIIRNGKSKEVQLGKLCEVYSKLCKQRQVGGVGQTECLSLCSLLESRGIFTLKKAKDARMTKVSLKIEERDVENALKDRTLLGSILAAGLP</sequence>
<dbReference type="GO" id="GO:0043484">
    <property type="term" value="P:regulation of RNA splicing"/>
    <property type="evidence" value="ECO:0007669"/>
    <property type="project" value="TreeGrafter"/>
</dbReference>
<dbReference type="FunFam" id="1.10.10.10:FF:000265">
    <property type="entry name" value="Cell division control protein"/>
    <property type="match status" value="1"/>
</dbReference>
<keyword evidence="8" id="KW-1003">Cell membrane</keyword>
<feature type="region of interest" description="Disordered" evidence="38">
    <location>
        <begin position="895"/>
        <end position="920"/>
    </location>
</feature>
<feature type="domain" description="ABC transmembrane type-1" evidence="41">
    <location>
        <begin position="958"/>
        <end position="1274"/>
    </location>
</feature>
<feature type="domain" description="WH2" evidence="42">
    <location>
        <begin position="4629"/>
        <end position="4646"/>
    </location>
</feature>
<keyword evidence="24" id="KW-0131">Cell cycle</keyword>
<comment type="catalytic activity">
    <reaction evidence="30">
        <text>an S-substituted glutathione(in) + ATP + H2O = an S-substituted glutathione(out) + ADP + phosphate + H(+)</text>
        <dbReference type="Rhea" id="RHEA:19121"/>
        <dbReference type="ChEBI" id="CHEBI:15377"/>
        <dbReference type="ChEBI" id="CHEBI:15378"/>
        <dbReference type="ChEBI" id="CHEBI:30616"/>
        <dbReference type="ChEBI" id="CHEBI:43474"/>
        <dbReference type="ChEBI" id="CHEBI:90779"/>
        <dbReference type="ChEBI" id="CHEBI:456216"/>
        <dbReference type="EC" id="7.6.2.3"/>
    </reaction>
    <physiologicalReaction direction="left-to-right" evidence="30">
        <dbReference type="Rhea" id="RHEA:19122"/>
    </physiologicalReaction>
</comment>
<keyword evidence="20 39" id="KW-1133">Transmembrane helix</keyword>
<feature type="transmembrane region" description="Helical" evidence="39">
    <location>
        <begin position="140"/>
        <end position="162"/>
    </location>
</feature>
<evidence type="ECO:0000256" key="9">
    <source>
        <dbReference type="ARBA" id="ARBA00022490"/>
    </source>
</evidence>
<dbReference type="CDD" id="cd18605">
    <property type="entry name" value="ABC_6TM_MRP7_D2_like"/>
    <property type="match status" value="1"/>
</dbReference>
<feature type="transmembrane region" description="Helical" evidence="39">
    <location>
        <begin position="109"/>
        <end position="128"/>
    </location>
</feature>
<dbReference type="InterPro" id="IPR027417">
    <property type="entry name" value="P-loop_NTPase"/>
</dbReference>
<feature type="region of interest" description="Disordered" evidence="38">
    <location>
        <begin position="4205"/>
        <end position="4273"/>
    </location>
</feature>
<evidence type="ECO:0000256" key="12">
    <source>
        <dbReference type="ARBA" id="ARBA00022692"/>
    </source>
</evidence>
<feature type="region of interest" description="Disordered" evidence="38">
    <location>
        <begin position="2718"/>
        <end position="2751"/>
    </location>
</feature>
<dbReference type="Pfam" id="PF22606">
    <property type="entry name" value="Cdc6-ORC-like_ATPase_lid"/>
    <property type="match status" value="1"/>
</dbReference>
<dbReference type="InterPro" id="IPR036640">
    <property type="entry name" value="ABC1_TM_sf"/>
</dbReference>
<feature type="region of interest" description="Disordered" evidence="38">
    <location>
        <begin position="5045"/>
        <end position="5079"/>
    </location>
</feature>
<dbReference type="EC" id="7.6.2.3" evidence="25"/>
<feature type="transmembrane region" description="Helical" evidence="39">
    <location>
        <begin position="73"/>
        <end position="97"/>
    </location>
</feature>
<dbReference type="SUPFAM" id="SSF46785">
    <property type="entry name" value="Winged helix' DNA-binding domain"/>
    <property type="match status" value="1"/>
</dbReference>
<dbReference type="InterPro" id="IPR017871">
    <property type="entry name" value="ABC_transporter-like_CS"/>
</dbReference>
<evidence type="ECO:0000259" key="42">
    <source>
        <dbReference type="PROSITE" id="PS51082"/>
    </source>
</evidence>
<feature type="region of interest" description="Disordered" evidence="38">
    <location>
        <begin position="2235"/>
        <end position="2303"/>
    </location>
</feature>
<dbReference type="GO" id="GO:0016323">
    <property type="term" value="C:basolateral plasma membrane"/>
    <property type="evidence" value="ECO:0007669"/>
    <property type="project" value="UniProtKB-SubCell"/>
</dbReference>
<keyword evidence="18" id="KW-0832">Ubl conjugation</keyword>
<keyword evidence="9" id="KW-0963">Cytoplasm</keyword>
<evidence type="ECO:0000256" key="2">
    <source>
        <dbReference type="ARBA" id="ARBA00004496"/>
    </source>
</evidence>
<comment type="subcellular location">
    <subcellularLocation>
        <location evidence="27">Basal cell membrane</location>
        <topology evidence="27">Multi-pass membrane protein</topology>
    </subcellularLocation>
    <subcellularLocation>
        <location evidence="3">Basolateral cell membrane</location>
        <topology evidence="3">Multi-pass membrane protein</topology>
    </subcellularLocation>
    <subcellularLocation>
        <location evidence="2">Cytoplasm</location>
    </subcellularLocation>
    <subcellularLocation>
        <location evidence="1">Nucleus</location>
    </subcellularLocation>
</comment>
<feature type="transmembrane region" description="Helical" evidence="39">
    <location>
        <begin position="424"/>
        <end position="444"/>
    </location>
</feature>
<dbReference type="Gene3D" id="1.20.1560.10">
    <property type="entry name" value="ABC transporter type 1, transmembrane domain"/>
    <property type="match status" value="2"/>
</dbReference>
<dbReference type="SMART" id="SM00382">
    <property type="entry name" value="AAA"/>
    <property type="match status" value="3"/>
</dbReference>
<evidence type="ECO:0000256" key="39">
    <source>
        <dbReference type="SAM" id="Phobius"/>
    </source>
</evidence>
<dbReference type="CDD" id="cd18598">
    <property type="entry name" value="ABC_6TM_MRP7_D1_like"/>
    <property type="match status" value="1"/>
</dbReference>
<dbReference type="STRING" id="84645.A0A498N7D4"/>
<dbReference type="Proteomes" id="UP000290572">
    <property type="component" value="Unassembled WGS sequence"/>
</dbReference>
<reference evidence="43 44" key="1">
    <citation type="submission" date="2018-03" db="EMBL/GenBank/DDBJ databases">
        <title>Draft genome sequence of Rohu Carp (Labeo rohita).</title>
        <authorList>
            <person name="Das P."/>
            <person name="Kushwaha B."/>
            <person name="Joshi C.G."/>
            <person name="Kumar D."/>
            <person name="Nagpure N.S."/>
            <person name="Sahoo L."/>
            <person name="Das S.P."/>
            <person name="Bit A."/>
            <person name="Patnaik S."/>
            <person name="Meher P.K."/>
            <person name="Jayasankar P."/>
            <person name="Koringa P.G."/>
            <person name="Patel N.V."/>
            <person name="Hinsu A.T."/>
            <person name="Kumar R."/>
            <person name="Pandey M."/>
            <person name="Agarwal S."/>
            <person name="Srivastava S."/>
            <person name="Singh M."/>
            <person name="Iquebal M.A."/>
            <person name="Jaiswal S."/>
            <person name="Angadi U.B."/>
            <person name="Kumar N."/>
            <person name="Raza M."/>
            <person name="Shah T.M."/>
            <person name="Rai A."/>
            <person name="Jena J.K."/>
        </authorList>
    </citation>
    <scope>NUCLEOTIDE SEQUENCE [LARGE SCALE GENOMIC DNA]</scope>
    <source>
        <strain evidence="43">DASCIFA01</strain>
        <tissue evidence="43">Testis</tissue>
    </source>
</reference>
<evidence type="ECO:0000256" key="13">
    <source>
        <dbReference type="ARBA" id="ARBA00022705"/>
    </source>
</evidence>
<dbReference type="InterPro" id="IPR003959">
    <property type="entry name" value="ATPase_AAA_core"/>
</dbReference>
<name>A0A498N7D4_LABRO</name>
<evidence type="ECO:0000256" key="17">
    <source>
        <dbReference type="ARBA" id="ARBA00022840"/>
    </source>
</evidence>
<dbReference type="SUPFAM" id="SSF52540">
    <property type="entry name" value="P-loop containing nucleoside triphosphate hydrolases"/>
    <property type="match status" value="3"/>
</dbReference>
<dbReference type="FunFam" id="1.20.1560.10:FF:000037">
    <property type="entry name" value="ATP-binding cassette subfamily C member 10"/>
    <property type="match status" value="1"/>
</dbReference>
<evidence type="ECO:0000256" key="20">
    <source>
        <dbReference type="ARBA" id="ARBA00022989"/>
    </source>
</evidence>
<evidence type="ECO:0000256" key="14">
    <source>
        <dbReference type="ARBA" id="ARBA00022737"/>
    </source>
</evidence>
<dbReference type="GO" id="GO:0008559">
    <property type="term" value="F:ABC-type xenobiotic transporter activity"/>
    <property type="evidence" value="ECO:0007669"/>
    <property type="project" value="UniProtKB-EC"/>
</dbReference>
<dbReference type="PROSITE" id="PS51082">
    <property type="entry name" value="WH2"/>
    <property type="match status" value="1"/>
</dbReference>
<evidence type="ECO:0000256" key="8">
    <source>
        <dbReference type="ARBA" id="ARBA00022475"/>
    </source>
</evidence>
<feature type="compositionally biased region" description="Pro residues" evidence="38">
    <location>
        <begin position="4759"/>
        <end position="4773"/>
    </location>
</feature>
<feature type="region of interest" description="Disordered" evidence="38">
    <location>
        <begin position="5094"/>
        <end position="5129"/>
    </location>
</feature>
<keyword evidence="12 39" id="KW-0812">Transmembrane</keyword>
<dbReference type="GO" id="GO:0005524">
    <property type="term" value="F:ATP binding"/>
    <property type="evidence" value="ECO:0007669"/>
    <property type="project" value="UniProtKB-KW"/>
</dbReference>
<dbReference type="Pfam" id="PF09079">
    <property type="entry name" value="WHD_Cdc6"/>
    <property type="match status" value="1"/>
</dbReference>
<feature type="compositionally biased region" description="Low complexity" evidence="38">
    <location>
        <begin position="5106"/>
        <end position="5119"/>
    </location>
</feature>
<dbReference type="CDD" id="cd03244">
    <property type="entry name" value="ABCC_MRP_domain2"/>
    <property type="match status" value="1"/>
</dbReference>
<evidence type="ECO:0000256" key="32">
    <source>
        <dbReference type="ARBA" id="ARBA00062730"/>
    </source>
</evidence>
<keyword evidence="17" id="KW-0067">ATP-binding</keyword>
<evidence type="ECO:0000256" key="31">
    <source>
        <dbReference type="ARBA" id="ARBA00056036"/>
    </source>
</evidence>
<dbReference type="GO" id="GO:0016887">
    <property type="term" value="F:ATP hydrolysis activity"/>
    <property type="evidence" value="ECO:0007669"/>
    <property type="project" value="InterPro"/>
</dbReference>
<feature type="region of interest" description="Disordered" evidence="38">
    <location>
        <begin position="2902"/>
        <end position="2942"/>
    </location>
</feature>
<comment type="function">
    <text evidence="31">Involved in the initiation of DNA replication. Also participates in checkpoint controls that ensure DNA replication is completed before mitosis is initiated.</text>
</comment>
<keyword evidence="44" id="KW-1185">Reference proteome</keyword>
<evidence type="ECO:0000256" key="15">
    <source>
        <dbReference type="ARBA" id="ARBA00022741"/>
    </source>
</evidence>
<evidence type="ECO:0000256" key="19">
    <source>
        <dbReference type="ARBA" id="ARBA00022967"/>
    </source>
</evidence>
<dbReference type="FunFam" id="3.40.50.300:FF:001090">
    <property type="entry name" value="ATP-binding cassette subfamily C member 10"/>
    <property type="match status" value="1"/>
</dbReference>
<feature type="region of interest" description="Disordered" evidence="38">
    <location>
        <begin position="2476"/>
        <end position="2544"/>
    </location>
</feature>
<keyword evidence="15" id="KW-0547">Nucleotide-binding</keyword>
<dbReference type="InterPro" id="IPR003439">
    <property type="entry name" value="ABC_transporter-like_ATP-bd"/>
</dbReference>
<dbReference type="Pfam" id="PF00004">
    <property type="entry name" value="AAA"/>
    <property type="match status" value="1"/>
</dbReference>
<evidence type="ECO:0000256" key="29">
    <source>
        <dbReference type="ARBA" id="ARBA00047576"/>
    </source>
</evidence>
<evidence type="ECO:0000256" key="18">
    <source>
        <dbReference type="ARBA" id="ARBA00022843"/>
    </source>
</evidence>
<keyword evidence="14" id="KW-0677">Repeat</keyword>
<dbReference type="PROSITE" id="PS00211">
    <property type="entry name" value="ABC_TRANSPORTER_1"/>
    <property type="match status" value="2"/>
</dbReference>
<evidence type="ECO:0000256" key="28">
    <source>
        <dbReference type="ARBA" id="ARBA00047523"/>
    </source>
</evidence>
<evidence type="ECO:0000256" key="27">
    <source>
        <dbReference type="ARBA" id="ARBA00034696"/>
    </source>
</evidence>
<dbReference type="Gene3D" id="3.40.50.300">
    <property type="entry name" value="P-loop containing nucleotide triphosphate hydrolases"/>
    <property type="match status" value="3"/>
</dbReference>
<dbReference type="InterPro" id="IPR036390">
    <property type="entry name" value="WH_DNA-bd_sf"/>
</dbReference>
<feature type="transmembrane region" description="Helical" evidence="39">
    <location>
        <begin position="41"/>
        <end position="61"/>
    </location>
</feature>
<evidence type="ECO:0000256" key="26">
    <source>
        <dbReference type="ARBA" id="ARBA00034018"/>
    </source>
</evidence>
<dbReference type="SUPFAM" id="SSF90123">
    <property type="entry name" value="ABC transporter transmembrane region"/>
    <property type="match status" value="2"/>
</dbReference>
<feature type="transmembrane region" description="Helical" evidence="39">
    <location>
        <begin position="947"/>
        <end position="967"/>
    </location>
</feature>
<feature type="transmembrane region" description="Helical" evidence="39">
    <location>
        <begin position="561"/>
        <end position="588"/>
    </location>
</feature>
<feature type="transmembrane region" description="Helical" evidence="39">
    <location>
        <begin position="174"/>
        <end position="197"/>
    </location>
</feature>
<gene>
    <name evidence="43" type="ORF">ROHU_022145</name>
</gene>
<feature type="compositionally biased region" description="Basic and acidic residues" evidence="38">
    <location>
        <begin position="895"/>
        <end position="913"/>
    </location>
</feature>
<dbReference type="CDD" id="cd08768">
    <property type="entry name" value="Cdc6_C"/>
    <property type="match status" value="1"/>
</dbReference>
<protein>
    <recommendedName>
        <fullName evidence="33">ATP-binding cassette sub-family C member 10</fullName>
        <ecNumber evidence="6">7.6.2.2</ecNumber>
        <ecNumber evidence="25">7.6.2.3</ecNumber>
    </recommendedName>
    <alternativeName>
        <fullName evidence="36">CDC6-related protein</fullName>
    </alternativeName>
    <alternativeName>
        <fullName evidence="34">Cell division control protein 6 homolog</fullName>
    </alternativeName>
    <alternativeName>
        <fullName evidence="37">Multidrug resistance-associated protein 7</fullName>
    </alternativeName>
    <alternativeName>
        <fullName evidence="35">p62(cdc6)</fullName>
    </alternativeName>
</protein>
<evidence type="ECO:0000256" key="3">
    <source>
        <dbReference type="ARBA" id="ARBA00004554"/>
    </source>
</evidence>
<evidence type="ECO:0000259" key="41">
    <source>
        <dbReference type="PROSITE" id="PS50929"/>
    </source>
</evidence>
<evidence type="ECO:0000259" key="40">
    <source>
        <dbReference type="PROSITE" id="PS50893"/>
    </source>
</evidence>
<feature type="transmembrane region" description="Helical" evidence="39">
    <location>
        <begin position="1038"/>
        <end position="1064"/>
    </location>
</feature>
<dbReference type="GO" id="GO:0051301">
    <property type="term" value="P:cell division"/>
    <property type="evidence" value="ECO:0007669"/>
    <property type="project" value="UniProtKB-KW"/>
</dbReference>
<dbReference type="FunFam" id="3.40.50.300:FF:000163">
    <property type="entry name" value="Multidrug resistance-associated protein member 4"/>
    <property type="match status" value="1"/>
</dbReference>
<feature type="domain" description="ABC transmembrane type-1" evidence="41">
    <location>
        <begin position="344"/>
        <end position="623"/>
    </location>
</feature>
<feature type="compositionally biased region" description="Basic and acidic residues" evidence="38">
    <location>
        <begin position="4935"/>
        <end position="4959"/>
    </location>
</feature>
<evidence type="ECO:0000256" key="7">
    <source>
        <dbReference type="ARBA" id="ARBA00022448"/>
    </source>
</evidence>
<feature type="compositionally biased region" description="Polar residues" evidence="38">
    <location>
        <begin position="4982"/>
        <end position="4991"/>
    </location>
</feature>
<keyword evidence="10" id="KW-0597">Phosphoprotein</keyword>
<feature type="region of interest" description="Disordered" evidence="38">
    <location>
        <begin position="3849"/>
        <end position="3872"/>
    </location>
</feature>
<dbReference type="InterPro" id="IPR054425">
    <property type="entry name" value="Cdc6_ORC1-like_ATPase_lid"/>
</dbReference>
<feature type="region of interest" description="Disordered" evidence="38">
    <location>
        <begin position="1996"/>
        <end position="2062"/>
    </location>
</feature>
<keyword evidence="19" id="KW-1278">Translocase</keyword>
<dbReference type="PANTHER" id="PTHR23348:SF41">
    <property type="entry name" value="NEUROBLAST DIFFERENTIATION-ASSOCIATED PROTEIN AHNAK"/>
    <property type="match status" value="1"/>
</dbReference>
<keyword evidence="13" id="KW-0235">DNA replication</keyword>
<evidence type="ECO:0000256" key="25">
    <source>
        <dbReference type="ARBA" id="ARBA00024220"/>
    </source>
</evidence>
<feature type="transmembrane region" description="Helical" evidence="39">
    <location>
        <begin position="342"/>
        <end position="367"/>
    </location>
</feature>
<comment type="similarity">
    <text evidence="4">Belongs to the CDC6/cdc18 family.</text>
</comment>
<dbReference type="Pfam" id="PF00664">
    <property type="entry name" value="ABC_membrane"/>
    <property type="match status" value="2"/>
</dbReference>
<dbReference type="CDD" id="cd00009">
    <property type="entry name" value="AAA"/>
    <property type="match status" value="1"/>
</dbReference>
<comment type="catalytic activity">
    <reaction evidence="28">
        <text>leukotriene C4(in) + ATP + H2O = leukotriene C4(out) + ADP + phosphate + H(+)</text>
        <dbReference type="Rhea" id="RHEA:38963"/>
        <dbReference type="ChEBI" id="CHEBI:15377"/>
        <dbReference type="ChEBI" id="CHEBI:15378"/>
        <dbReference type="ChEBI" id="CHEBI:30616"/>
        <dbReference type="ChEBI" id="CHEBI:43474"/>
        <dbReference type="ChEBI" id="CHEBI:57973"/>
        <dbReference type="ChEBI" id="CHEBI:456216"/>
    </reaction>
    <physiologicalReaction direction="left-to-right" evidence="28">
        <dbReference type="Rhea" id="RHEA:38964"/>
    </physiologicalReaction>
</comment>
<dbReference type="GO" id="GO:0005634">
    <property type="term" value="C:nucleus"/>
    <property type="evidence" value="ECO:0007669"/>
    <property type="project" value="UniProtKB-SubCell"/>
</dbReference>
<proteinExistence type="inferred from homology"/>
<evidence type="ECO:0000256" key="37">
    <source>
        <dbReference type="ARBA" id="ARBA00082787"/>
    </source>
</evidence>
<feature type="compositionally biased region" description="Polar residues" evidence="38">
    <location>
        <begin position="4865"/>
        <end position="4874"/>
    </location>
</feature>
<feature type="domain" description="ABC transporter" evidence="40">
    <location>
        <begin position="1310"/>
        <end position="1569"/>
    </location>
</feature>
<dbReference type="EC" id="7.6.2.2" evidence="6"/>
<dbReference type="CDD" id="cd22077">
    <property type="entry name" value="WH2_WAS_WASL-2_3"/>
    <property type="match status" value="1"/>
</dbReference>
<feature type="transmembrane region" description="Helical" evidence="39">
    <location>
        <begin position="379"/>
        <end position="403"/>
    </location>
</feature>
<evidence type="ECO:0000256" key="23">
    <source>
        <dbReference type="ARBA" id="ARBA00023242"/>
    </source>
</evidence>
<dbReference type="GO" id="GO:0003779">
    <property type="term" value="F:actin binding"/>
    <property type="evidence" value="ECO:0007669"/>
    <property type="project" value="InterPro"/>
</dbReference>
<dbReference type="PROSITE" id="PS50893">
    <property type="entry name" value="ABC_TRANSPORTER_2"/>
    <property type="match status" value="2"/>
</dbReference>
<keyword evidence="7" id="KW-0813">Transport</keyword>
<dbReference type="GO" id="GO:0005819">
    <property type="term" value="C:spindle"/>
    <property type="evidence" value="ECO:0007669"/>
    <property type="project" value="UniProtKB-ARBA"/>
</dbReference>
<evidence type="ECO:0000256" key="36">
    <source>
        <dbReference type="ARBA" id="ARBA00082525"/>
    </source>
</evidence>
<evidence type="ECO:0000313" key="44">
    <source>
        <dbReference type="Proteomes" id="UP000290572"/>
    </source>
</evidence>
<feature type="region of interest" description="Disordered" evidence="38">
    <location>
        <begin position="4646"/>
        <end position="5030"/>
    </location>
</feature>
<evidence type="ECO:0000256" key="33">
    <source>
        <dbReference type="ARBA" id="ARBA00067405"/>
    </source>
</evidence>
<evidence type="ECO:0000256" key="6">
    <source>
        <dbReference type="ARBA" id="ARBA00012191"/>
    </source>
</evidence>
<dbReference type="GO" id="GO:0005737">
    <property type="term" value="C:cytoplasm"/>
    <property type="evidence" value="ECO:0007669"/>
    <property type="project" value="UniProtKB-SubCell"/>
</dbReference>
<feature type="region of interest" description="Disordered" evidence="38">
    <location>
        <begin position="3550"/>
        <end position="3575"/>
    </location>
</feature>
<feature type="region of interest" description="Disordered" evidence="38">
    <location>
        <begin position="3170"/>
        <end position="3207"/>
    </location>
</feature>
<evidence type="ECO:0000256" key="30">
    <source>
        <dbReference type="ARBA" id="ARBA00048007"/>
    </source>
</evidence>
<evidence type="ECO:0000256" key="1">
    <source>
        <dbReference type="ARBA" id="ARBA00004123"/>
    </source>
</evidence>
<dbReference type="GO" id="GO:0006260">
    <property type="term" value="P:DNA replication"/>
    <property type="evidence" value="ECO:0007669"/>
    <property type="project" value="UniProtKB-KW"/>
</dbReference>
<evidence type="ECO:0000256" key="35">
    <source>
        <dbReference type="ARBA" id="ARBA00079122"/>
    </source>
</evidence>
<dbReference type="CDD" id="cd03250">
    <property type="entry name" value="ABCC_MRP_domain1"/>
    <property type="match status" value="1"/>
</dbReference>
<evidence type="ECO:0000256" key="4">
    <source>
        <dbReference type="ARBA" id="ARBA00006184"/>
    </source>
</evidence>
<dbReference type="SMART" id="SM00246">
    <property type="entry name" value="WH2"/>
    <property type="match status" value="1"/>
</dbReference>
<feature type="compositionally biased region" description="Pro residues" evidence="38">
    <location>
        <begin position="4840"/>
        <end position="4858"/>
    </location>
</feature>
<feature type="transmembrane region" description="Helical" evidence="39">
    <location>
        <begin position="1217"/>
        <end position="1236"/>
    </location>
</feature>
<comment type="caution">
    <text evidence="43">The sequence shown here is derived from an EMBL/GenBank/DDBJ whole genome shotgun (WGS) entry which is preliminary data.</text>
</comment>
<dbReference type="InterPro" id="IPR003124">
    <property type="entry name" value="WH2_dom"/>
</dbReference>
<evidence type="ECO:0000256" key="5">
    <source>
        <dbReference type="ARBA" id="ARBA00009726"/>
    </source>
</evidence>
<feature type="compositionally biased region" description="Low complexity" evidence="38">
    <location>
        <begin position="5000"/>
        <end position="5009"/>
    </location>
</feature>
<evidence type="ECO:0000313" key="43">
    <source>
        <dbReference type="EMBL" id="RXN24537.1"/>
    </source>
</evidence>
<dbReference type="SMART" id="SM01074">
    <property type="entry name" value="Cdc6_C"/>
    <property type="match status" value="1"/>
</dbReference>
<comment type="catalytic activity">
    <reaction evidence="26">
        <text>ATP + H2O + xenobioticSide 1 = ADP + phosphate + xenobioticSide 2.</text>
        <dbReference type="EC" id="7.6.2.2"/>
    </reaction>
</comment>
<feature type="region of interest" description="Disordered" evidence="38">
    <location>
        <begin position="2960"/>
        <end position="3026"/>
    </location>
</feature>
<accession>A0A498N7D4</accession>
<dbReference type="FunFam" id="3.40.50.300:FF:000547">
    <property type="entry name" value="Cell division control protein"/>
    <property type="match status" value="1"/>
</dbReference>
<dbReference type="Pfam" id="PF02205">
    <property type="entry name" value="WH2"/>
    <property type="match status" value="1"/>
</dbReference>
<feature type="region of interest" description="Disordered" evidence="38">
    <location>
        <begin position="4157"/>
        <end position="4179"/>
    </location>
</feature>
<evidence type="ECO:0000256" key="21">
    <source>
        <dbReference type="ARBA" id="ARBA00023055"/>
    </source>
</evidence>
<feature type="region of interest" description="Disordered" evidence="38">
    <location>
        <begin position="4343"/>
        <end position="4371"/>
    </location>
</feature>
<organism evidence="43 44">
    <name type="scientific">Labeo rohita</name>
    <name type="common">Indian major carp</name>
    <name type="synonym">Cyprinus rohita</name>
    <dbReference type="NCBI Taxonomy" id="84645"/>
    <lineage>
        <taxon>Eukaryota</taxon>
        <taxon>Metazoa</taxon>
        <taxon>Chordata</taxon>
        <taxon>Craniata</taxon>
        <taxon>Vertebrata</taxon>
        <taxon>Euteleostomi</taxon>
        <taxon>Actinopterygii</taxon>
        <taxon>Neopterygii</taxon>
        <taxon>Teleostei</taxon>
        <taxon>Ostariophysi</taxon>
        <taxon>Cypriniformes</taxon>
        <taxon>Cyprinidae</taxon>
        <taxon>Labeoninae</taxon>
        <taxon>Labeonini</taxon>
        <taxon>Labeo</taxon>
    </lineage>
</organism>
<evidence type="ECO:0000256" key="22">
    <source>
        <dbReference type="ARBA" id="ARBA00023136"/>
    </source>
</evidence>
<dbReference type="GO" id="GO:0015431">
    <property type="term" value="F:ABC-type glutathione S-conjugate transporter activity"/>
    <property type="evidence" value="ECO:0007669"/>
    <property type="project" value="UniProtKB-EC"/>
</dbReference>
<keyword evidence="23" id="KW-0539">Nucleus</keyword>
<comment type="similarity">
    <text evidence="5">Belongs to the ABC transporter superfamily. ABCC family. Conjugate transporter (TC 3.A.1.208) subfamily.</text>
</comment>
<feature type="region of interest" description="Disordered" evidence="38">
    <location>
        <begin position="3298"/>
        <end position="3321"/>
    </location>
</feature>
<evidence type="ECO:0000256" key="10">
    <source>
        <dbReference type="ARBA" id="ARBA00022553"/>
    </source>
</evidence>
<dbReference type="EMBL" id="QBIY01012533">
    <property type="protein sequence ID" value="RXN24537.1"/>
    <property type="molecule type" value="Genomic_DNA"/>
</dbReference>
<feature type="region of interest" description="Disordered" evidence="38">
    <location>
        <begin position="2104"/>
        <end position="2126"/>
    </location>
</feature>
<feature type="region of interest" description="Disordered" evidence="38">
    <location>
        <begin position="3964"/>
        <end position="3997"/>
    </location>
</feature>
<feature type="region of interest" description="Disordered" evidence="38">
    <location>
        <begin position="3729"/>
        <end position="3752"/>
    </location>
</feature>
<keyword evidence="21" id="KW-0445">Lipid transport</keyword>
<dbReference type="InterPro" id="IPR052082">
    <property type="entry name" value="Myelin_sheath_structural"/>
</dbReference>
<comment type="catalytic activity">
    <reaction evidence="29">
        <text>17beta-estradiol 17-O-(beta-D-glucuronate)(in) + ATP + H2O = 17beta-estradiol 17-O-(beta-D-glucuronate)(out) + ADP + phosphate + H(+)</text>
        <dbReference type="Rhea" id="RHEA:60128"/>
        <dbReference type="ChEBI" id="CHEBI:15377"/>
        <dbReference type="ChEBI" id="CHEBI:15378"/>
        <dbReference type="ChEBI" id="CHEBI:30616"/>
        <dbReference type="ChEBI" id="CHEBI:43474"/>
        <dbReference type="ChEBI" id="CHEBI:82961"/>
        <dbReference type="ChEBI" id="CHEBI:456216"/>
    </reaction>
    <physiologicalReaction direction="left-to-right" evidence="29">
        <dbReference type="Rhea" id="RHEA:60129"/>
    </physiologicalReaction>
</comment>
<keyword evidence="11" id="KW-0132">Cell division</keyword>
<feature type="transmembrane region" description="Helical" evidence="39">
    <location>
        <begin position="594"/>
        <end position="618"/>
    </location>
</feature>
<dbReference type="InterPro" id="IPR015163">
    <property type="entry name" value="Cdc6_C"/>
</dbReference>